<dbReference type="EMBL" id="AB471785">
    <property type="protein sequence ID" value="BAH56667.1"/>
    <property type="molecule type" value="Genomic_DNA"/>
</dbReference>
<accession>C0STW7</accession>
<evidence type="ECO:0000313" key="1">
    <source>
        <dbReference type="EMBL" id="BAH56667.1"/>
    </source>
</evidence>
<dbReference type="Gene3D" id="3.40.50.1820">
    <property type="entry name" value="alpha/beta hydrolase"/>
    <property type="match status" value="1"/>
</dbReference>
<dbReference type="InterPro" id="IPR029058">
    <property type="entry name" value="AB_hydrolase_fold"/>
</dbReference>
<evidence type="ECO:0008006" key="2">
    <source>
        <dbReference type="Google" id="ProtNLM"/>
    </source>
</evidence>
<reference evidence="1" key="1">
    <citation type="journal article" date="2009" name="J. Am. Chem. Soc.">
        <title>Crystal structures of cyclohexanone monooxygenase reveal complex domain movements and a sliding cofactor.</title>
        <authorList>
            <person name="Mirza I.A."/>
            <person name="Yachnin B.J."/>
            <person name="Wang S."/>
            <person name="Grosse S."/>
            <person name="Bergeron H."/>
            <person name="Imura A."/>
            <person name="Iwaki H."/>
            <person name="Hasegawa Y."/>
            <person name="Lau P.C.K."/>
            <person name="Berghuis A.M."/>
        </authorList>
    </citation>
    <scope>NUCLEOTIDE SEQUENCE</scope>
    <source>
        <strain evidence="1">HI-31</strain>
    </source>
</reference>
<organism evidence="1">
    <name type="scientific">Rhodococcus sp. HI-31</name>
    <dbReference type="NCBI Taxonomy" id="638919"/>
    <lineage>
        <taxon>Bacteria</taxon>
        <taxon>Bacillati</taxon>
        <taxon>Actinomycetota</taxon>
        <taxon>Actinomycetes</taxon>
        <taxon>Mycobacteriales</taxon>
        <taxon>Nocardiaceae</taxon>
        <taxon>Rhodococcus</taxon>
    </lineage>
</organism>
<dbReference type="SUPFAM" id="SSF53474">
    <property type="entry name" value="alpha/beta-Hydrolases"/>
    <property type="match status" value="1"/>
</dbReference>
<dbReference type="AlphaFoldDB" id="C0STW7"/>
<protein>
    <recommendedName>
        <fullName evidence="2">Alpha/beta hydrolase</fullName>
    </recommendedName>
</protein>
<sequence length="260" mass="28472">MTGTTQRGHTAPGRLLYFTDPARAAVDYALLAYSAPLLAALPRGDKHPVLVLPGLNTSDASTYTLRTVLKGLGYKTYGWQLGRNIGPTSKAVHGTQARLDYLTNRYQQPVTLIGWSLGGIFARKLARRTPSAVRQVITLGSPIRLARHEQSRANRLFHRNSHEHIEPLDLPLERGAGPLPVPATSIYSKLDGILAWRACLDEPSPRAENIAVLASHFGITGNPATLWAVADRLAQPPDRWAPFRPPALLRMAYPAPESRS</sequence>
<proteinExistence type="predicted"/>
<name>C0STW7_9NOCA</name>